<accession>A0A140NRL0</accession>
<reference evidence="2" key="2">
    <citation type="submission" date="2012-04" db="EMBL/GenBank/DDBJ databases">
        <title>Complete genome sequence of Providencia stuartii clinical isolate MRSN 2154.</title>
        <authorList>
            <person name="Clifford R.J."/>
            <person name="Hang J."/>
            <person name="Riley M.C."/>
            <person name="Onmus-Leone F."/>
            <person name="Kuschner R.A."/>
            <person name="Lesho E.P."/>
            <person name="Waterman P.E."/>
        </authorList>
    </citation>
    <scope>NUCLEOTIDE SEQUENCE [LARGE SCALE GENOMIC DNA]</scope>
    <source>
        <strain evidence="2">MRSN 2154</strain>
    </source>
</reference>
<reference evidence="1 2" key="1">
    <citation type="journal article" date="2012" name="J. Bacteriol.">
        <title>Complete Genome Sequence of Providencia stuartii Clinical Isolate MRSN 2154.</title>
        <authorList>
            <person name="Clifford R.J."/>
            <person name="Hang J."/>
            <person name="Riley M.C."/>
            <person name="Onmus-Leone F."/>
            <person name="Kuschner R.A."/>
            <person name="Lesho E.P."/>
            <person name="Waterman P.E."/>
        </authorList>
    </citation>
    <scope>NUCLEOTIDE SEQUENCE [LARGE SCALE GENOMIC DNA]</scope>
    <source>
        <strain evidence="1 2">MRSN 2154</strain>
    </source>
</reference>
<name>A0A140NRL0_PROSM</name>
<gene>
    <name evidence="1" type="ordered locus">S70_17390</name>
</gene>
<evidence type="ECO:0000313" key="2">
    <source>
        <dbReference type="Proteomes" id="UP000005012"/>
    </source>
</evidence>
<evidence type="ECO:0000313" key="1">
    <source>
        <dbReference type="EMBL" id="AFH95288.1"/>
    </source>
</evidence>
<proteinExistence type="predicted"/>
<protein>
    <submittedName>
        <fullName evidence="1">Uncharacterized protein</fullName>
    </submittedName>
</protein>
<dbReference type="KEGG" id="psi:S70_17390"/>
<dbReference type="EMBL" id="CP003488">
    <property type="protein sequence ID" value="AFH95288.1"/>
    <property type="molecule type" value="Genomic_DNA"/>
</dbReference>
<sequence>MSKPIPLDVATYKAQQCNSLFTVILEQASNECSKELLDLISIACDLNEEIWQSLAEATK</sequence>
<dbReference type="HOGENOM" id="CLU_196156_0_0_6"/>
<dbReference type="OrthoDB" id="6434572at2"/>
<dbReference type="Proteomes" id="UP000005012">
    <property type="component" value="Chromosome"/>
</dbReference>
<dbReference type="AlphaFoldDB" id="A0A140NRL0"/>
<dbReference type="RefSeq" id="WP_014657959.1">
    <property type="nucleotide sequence ID" value="NC_017731.1"/>
</dbReference>
<organism evidence="1 2">
    <name type="scientific">Providencia stuartii (strain MRSN 2154)</name>
    <dbReference type="NCBI Taxonomy" id="1157951"/>
    <lineage>
        <taxon>Bacteria</taxon>
        <taxon>Pseudomonadati</taxon>
        <taxon>Pseudomonadota</taxon>
        <taxon>Gammaproteobacteria</taxon>
        <taxon>Enterobacterales</taxon>
        <taxon>Morganellaceae</taxon>
        <taxon>Providencia</taxon>
    </lineage>
</organism>
<dbReference type="PATRIC" id="fig|1157951.4.peg.3487"/>